<proteinExistence type="inferred from homology"/>
<comment type="similarity">
    <text evidence="3">In the C-terminal section; belongs to the flavoprotein pyridine nucleotide cytochrome reductase family.</text>
</comment>
<evidence type="ECO:0000256" key="1">
    <source>
        <dbReference type="ARBA" id="ARBA00001970"/>
    </source>
</evidence>
<evidence type="ECO:0000256" key="5">
    <source>
        <dbReference type="ARBA" id="ARBA00022714"/>
    </source>
</evidence>
<keyword evidence="6" id="KW-0521">NADP</keyword>
<keyword evidence="11" id="KW-0561">Oxygen transport</keyword>
<dbReference type="InterPro" id="IPR001709">
    <property type="entry name" value="Flavoprot_Pyr_Nucl_cyt_Rdtase"/>
</dbReference>
<evidence type="ECO:0000256" key="11">
    <source>
        <dbReference type="RuleBase" id="RU000356"/>
    </source>
</evidence>
<dbReference type="PRINTS" id="PR00371">
    <property type="entry name" value="FPNCR"/>
</dbReference>
<dbReference type="Gene3D" id="2.40.30.10">
    <property type="entry name" value="Translation factors"/>
    <property type="match status" value="1"/>
</dbReference>
<comment type="cofactor">
    <cofactor evidence="1">
        <name>heme b</name>
        <dbReference type="ChEBI" id="CHEBI:60344"/>
    </cofactor>
</comment>
<keyword evidence="11" id="KW-0349">Heme</keyword>
<reference evidence="14 15" key="2">
    <citation type="journal article" date="2006" name="Environ. Microbiol.">
        <title>Sequence analysis of three plasmids harboured in Rhodococcus erythropolis strain PR4.</title>
        <authorList>
            <person name="Sekine M."/>
            <person name="Tanikawa S."/>
            <person name="Omata S."/>
            <person name="Saito M."/>
            <person name="Fujisawa T."/>
            <person name="Tsukatani N."/>
            <person name="Tajima T."/>
            <person name="Sekigawa T."/>
            <person name="Kosugi H."/>
            <person name="Matsuo Y."/>
            <person name="Nishiko R."/>
            <person name="Imamura K."/>
            <person name="Ito M."/>
            <person name="Narita H."/>
            <person name="Tago S."/>
            <person name="Fujita N."/>
            <person name="Harayama S."/>
        </authorList>
    </citation>
    <scope>NUCLEOTIDE SEQUENCE [LARGE SCALE GENOMIC DNA]</scope>
    <source>
        <strain evidence="15">PR4 / NBRC 100887</strain>
    </source>
</reference>
<keyword evidence="5" id="KW-0001">2Fe-2S</keyword>
<evidence type="ECO:0000256" key="3">
    <source>
        <dbReference type="ARBA" id="ARBA00006401"/>
    </source>
</evidence>
<dbReference type="InterPro" id="IPR008333">
    <property type="entry name" value="Cbr1-like_FAD-bd_dom"/>
</dbReference>
<dbReference type="Pfam" id="PF00042">
    <property type="entry name" value="Globin"/>
    <property type="match status" value="1"/>
</dbReference>
<evidence type="ECO:0000259" key="12">
    <source>
        <dbReference type="PROSITE" id="PS01033"/>
    </source>
</evidence>
<keyword evidence="11" id="KW-0479">Metal-binding</keyword>
<dbReference type="PANTHER" id="PTHR47354:SF5">
    <property type="entry name" value="PROTEIN RFBI"/>
    <property type="match status" value="1"/>
</dbReference>
<dbReference type="EMBL" id="AP008957">
    <property type="protein sequence ID" value="BAH32098.1"/>
    <property type="molecule type" value="Genomic_DNA"/>
</dbReference>
<gene>
    <name evidence="14" type="ordered locus">RER_13900</name>
</gene>
<dbReference type="HOGENOM" id="CLU_026437_2_1_11"/>
<dbReference type="InterPro" id="IPR009050">
    <property type="entry name" value="Globin-like_sf"/>
</dbReference>
<evidence type="ECO:0000256" key="9">
    <source>
        <dbReference type="ARBA" id="ARBA00048649"/>
    </source>
</evidence>
<comment type="similarity">
    <text evidence="11">Belongs to the globin family.</text>
</comment>
<dbReference type="InterPro" id="IPR000971">
    <property type="entry name" value="Globin"/>
</dbReference>
<dbReference type="Gene3D" id="3.40.50.80">
    <property type="entry name" value="Nucleotide-binding domain of ferredoxin-NADP reductase (FNR) module"/>
    <property type="match status" value="1"/>
</dbReference>
<evidence type="ECO:0000313" key="15">
    <source>
        <dbReference type="Proteomes" id="UP000002204"/>
    </source>
</evidence>
<dbReference type="InterPro" id="IPR050415">
    <property type="entry name" value="MRET"/>
</dbReference>
<dbReference type="InterPro" id="IPR012292">
    <property type="entry name" value="Globin/Proto"/>
</dbReference>
<dbReference type="SUPFAM" id="SSF63380">
    <property type="entry name" value="Riboflavin synthase domain-like"/>
    <property type="match status" value="1"/>
</dbReference>
<organism evidence="14 15">
    <name type="scientific">Rhodococcus erythropolis (strain PR4 / NBRC 100887)</name>
    <dbReference type="NCBI Taxonomy" id="234621"/>
    <lineage>
        <taxon>Bacteria</taxon>
        <taxon>Bacillati</taxon>
        <taxon>Actinomycetota</taxon>
        <taxon>Actinomycetes</taxon>
        <taxon>Mycobacteriales</taxon>
        <taxon>Nocardiaceae</taxon>
        <taxon>Rhodococcus</taxon>
        <taxon>Rhodococcus erythropolis group</taxon>
    </lineage>
</organism>
<evidence type="ECO:0000256" key="4">
    <source>
        <dbReference type="ARBA" id="ARBA00012229"/>
    </source>
</evidence>
<dbReference type="GO" id="GO:0005344">
    <property type="term" value="F:oxygen carrier activity"/>
    <property type="evidence" value="ECO:0007669"/>
    <property type="project" value="UniProtKB-KW"/>
</dbReference>
<dbReference type="CDD" id="cd19753">
    <property type="entry name" value="Mb-like_oxidoreductase"/>
    <property type="match status" value="1"/>
</dbReference>
<dbReference type="InterPro" id="IPR039261">
    <property type="entry name" value="FNR_nucleotide-bd"/>
</dbReference>
<keyword evidence="7" id="KW-0411">Iron-sulfur</keyword>
<evidence type="ECO:0000256" key="10">
    <source>
        <dbReference type="ARBA" id="ARBA00049433"/>
    </source>
</evidence>
<evidence type="ECO:0000256" key="6">
    <source>
        <dbReference type="ARBA" id="ARBA00022857"/>
    </source>
</evidence>
<dbReference type="InterPro" id="IPR017938">
    <property type="entry name" value="Riboflavin_synthase-like_b-brl"/>
</dbReference>
<dbReference type="SUPFAM" id="SSF52343">
    <property type="entry name" value="Ferredoxin reductase-like, C-terminal NADP-linked domain"/>
    <property type="match status" value="1"/>
</dbReference>
<dbReference type="GO" id="GO:0008941">
    <property type="term" value="F:nitric oxide dioxygenase NAD(P)H activity"/>
    <property type="evidence" value="ECO:0007669"/>
    <property type="project" value="UniProtKB-EC"/>
</dbReference>
<dbReference type="Gene3D" id="1.10.490.10">
    <property type="entry name" value="Globins"/>
    <property type="match status" value="1"/>
</dbReference>
<evidence type="ECO:0000313" key="14">
    <source>
        <dbReference type="EMBL" id="BAH32098.1"/>
    </source>
</evidence>
<dbReference type="AlphaFoldDB" id="C0ZTC5"/>
<name>C0ZTC5_RHOE4</name>
<sequence>MWRELQLVRKGDGLDPTVIARLQSSLDSLTDDEESRAHFSAVFYTGLFAEHPLYRSLFPAGMESQGHRFFRAIEFVVKNLPQHRRIRKFLTQLGRDHRRYGVEREHYEAAGVALERAVRSMYGTSAHSRYKWTPELEDAWSQFTDLVVSTMADGAESDTTPALWGATVVSHERVLDDLAIVRLEADPPIPYGAGQYVGVQIPQRPKMWRYYSPAIPTNPFGQLEFHIRKVSGGWVSPAIVSETNVGDRWVMSTPLGGLEVDFTSDRDVLMIGSGTGIAPLRAQVMEMSQRAHNPRVHLFVGGRYPCDLYDLETLWHISLSNPWLTVVPVSEEPENPWWHNGPVLEPPFGMHSRLIGPIGKVVSQFGSWADRQVQISGSPSMIKTTVYALRAGGTPLDQIRHDPLY</sequence>
<dbReference type="Pfam" id="PF00175">
    <property type="entry name" value="NAD_binding_1"/>
    <property type="match status" value="1"/>
</dbReference>
<evidence type="ECO:0000256" key="2">
    <source>
        <dbReference type="ARBA" id="ARBA00001974"/>
    </source>
</evidence>
<dbReference type="PROSITE" id="PS51384">
    <property type="entry name" value="FAD_FR"/>
    <property type="match status" value="1"/>
</dbReference>
<dbReference type="Proteomes" id="UP000002204">
    <property type="component" value="Chromosome"/>
</dbReference>
<protein>
    <recommendedName>
        <fullName evidence="4">nitric oxide dioxygenase</fullName>
        <ecNumber evidence="4">1.14.12.17</ecNumber>
    </recommendedName>
</protein>
<feature type="domain" description="FAD-binding FR-type" evidence="13">
    <location>
        <begin position="161"/>
        <end position="261"/>
    </location>
</feature>
<dbReference type="GO" id="GO:0051537">
    <property type="term" value="F:2 iron, 2 sulfur cluster binding"/>
    <property type="evidence" value="ECO:0007669"/>
    <property type="project" value="UniProtKB-KW"/>
</dbReference>
<keyword evidence="8" id="KW-0520">NAD</keyword>
<dbReference type="EC" id="1.14.12.17" evidence="4"/>
<dbReference type="InterPro" id="IPR001433">
    <property type="entry name" value="OxRdtase_FAD/NAD-bd"/>
</dbReference>
<keyword evidence="11" id="KW-0813">Transport</keyword>
<comment type="cofactor">
    <cofactor evidence="2">
        <name>FAD</name>
        <dbReference type="ChEBI" id="CHEBI:57692"/>
    </cofactor>
</comment>
<accession>C0ZTC5</accession>
<dbReference type="eggNOG" id="COG1017">
    <property type="taxonomic scope" value="Bacteria"/>
</dbReference>
<dbReference type="eggNOG" id="COG0543">
    <property type="taxonomic scope" value="Bacteria"/>
</dbReference>
<dbReference type="PANTHER" id="PTHR47354">
    <property type="entry name" value="NADH OXIDOREDUCTASE HCR"/>
    <property type="match status" value="1"/>
</dbReference>
<comment type="catalytic activity">
    <reaction evidence="10">
        <text>2 nitric oxide + NADPH + 2 O2 = 2 nitrate + NADP(+) + H(+)</text>
        <dbReference type="Rhea" id="RHEA:19465"/>
        <dbReference type="ChEBI" id="CHEBI:15378"/>
        <dbReference type="ChEBI" id="CHEBI:15379"/>
        <dbReference type="ChEBI" id="CHEBI:16480"/>
        <dbReference type="ChEBI" id="CHEBI:17632"/>
        <dbReference type="ChEBI" id="CHEBI:57783"/>
        <dbReference type="ChEBI" id="CHEBI:58349"/>
        <dbReference type="EC" id="1.14.12.17"/>
    </reaction>
</comment>
<dbReference type="KEGG" id="rer:RER_13900"/>
<dbReference type="GO" id="GO:0019825">
    <property type="term" value="F:oxygen binding"/>
    <property type="evidence" value="ECO:0007669"/>
    <property type="project" value="InterPro"/>
</dbReference>
<evidence type="ECO:0000256" key="7">
    <source>
        <dbReference type="ARBA" id="ARBA00023014"/>
    </source>
</evidence>
<dbReference type="PROSITE" id="PS01033">
    <property type="entry name" value="GLOBIN"/>
    <property type="match status" value="1"/>
</dbReference>
<dbReference type="PRINTS" id="PR00410">
    <property type="entry name" value="PHEHYDRXLASE"/>
</dbReference>
<keyword evidence="11" id="KW-0408">Iron</keyword>
<comment type="catalytic activity">
    <reaction evidence="9">
        <text>2 nitric oxide + NADH + 2 O2 = 2 nitrate + NAD(+) + H(+)</text>
        <dbReference type="Rhea" id="RHEA:19469"/>
        <dbReference type="ChEBI" id="CHEBI:15378"/>
        <dbReference type="ChEBI" id="CHEBI:15379"/>
        <dbReference type="ChEBI" id="CHEBI:16480"/>
        <dbReference type="ChEBI" id="CHEBI:17632"/>
        <dbReference type="ChEBI" id="CHEBI:57540"/>
        <dbReference type="ChEBI" id="CHEBI:57945"/>
        <dbReference type="EC" id="1.14.12.17"/>
    </reaction>
</comment>
<feature type="domain" description="Globin" evidence="12">
    <location>
        <begin position="13"/>
        <end position="156"/>
    </location>
</feature>
<dbReference type="CDD" id="cd06187">
    <property type="entry name" value="O2ase_reductase_like"/>
    <property type="match status" value="1"/>
</dbReference>
<reference evidence="15" key="1">
    <citation type="submission" date="2005-03" db="EMBL/GenBank/DDBJ databases">
        <title>Comparison of the complete genome sequences of Rhodococcus erythropolis PR4 and Rhodococcus opacus B4.</title>
        <authorList>
            <person name="Takarada H."/>
            <person name="Sekine M."/>
            <person name="Hosoyama A."/>
            <person name="Yamada R."/>
            <person name="Fujisawa T."/>
            <person name="Omata S."/>
            <person name="Shimizu A."/>
            <person name="Tsukatani N."/>
            <person name="Tanikawa S."/>
            <person name="Fujita N."/>
            <person name="Harayama S."/>
        </authorList>
    </citation>
    <scope>NUCLEOTIDE SEQUENCE [LARGE SCALE GENOMIC DNA]</scope>
    <source>
        <strain evidence="15">PR4 / NBRC 100887</strain>
    </source>
</reference>
<evidence type="ECO:0000256" key="8">
    <source>
        <dbReference type="ARBA" id="ARBA00023027"/>
    </source>
</evidence>
<dbReference type="Pfam" id="PF00970">
    <property type="entry name" value="FAD_binding_6"/>
    <property type="match status" value="1"/>
</dbReference>
<dbReference type="SUPFAM" id="SSF46458">
    <property type="entry name" value="Globin-like"/>
    <property type="match status" value="1"/>
</dbReference>
<dbReference type="InterPro" id="IPR017927">
    <property type="entry name" value="FAD-bd_FR_type"/>
</dbReference>
<evidence type="ECO:0000259" key="13">
    <source>
        <dbReference type="PROSITE" id="PS51384"/>
    </source>
</evidence>
<dbReference type="GO" id="GO:0020037">
    <property type="term" value="F:heme binding"/>
    <property type="evidence" value="ECO:0007669"/>
    <property type="project" value="InterPro"/>
</dbReference>